<dbReference type="EMBL" id="BGPR01000019">
    <property type="protein sequence ID" value="GBL79725.1"/>
    <property type="molecule type" value="Genomic_DNA"/>
</dbReference>
<dbReference type="AlphaFoldDB" id="A0A4Y2AKJ0"/>
<comment type="caution">
    <text evidence="1">The sequence shown here is derived from an EMBL/GenBank/DDBJ whole genome shotgun (WGS) entry which is preliminary data.</text>
</comment>
<dbReference type="Proteomes" id="UP000499080">
    <property type="component" value="Unassembled WGS sequence"/>
</dbReference>
<accession>A0A4Y2AKJ0</accession>
<protein>
    <submittedName>
        <fullName evidence="1">Uncharacterized protein</fullName>
    </submittedName>
</protein>
<proteinExistence type="predicted"/>
<evidence type="ECO:0000313" key="1">
    <source>
        <dbReference type="EMBL" id="GBL79725.1"/>
    </source>
</evidence>
<keyword evidence="2" id="KW-1185">Reference proteome</keyword>
<sequence>MQRCTAVQHDSFPQKDSFSIEVIDFPYVGRRAMCPDYNFPTISTCTESPLIIEEAMASILLRPILVFTGSTKMGSHLRCMKGDAFHLSPGIIMFSAWCLLV</sequence>
<gene>
    <name evidence="1" type="ORF">AVEN_18248_1</name>
</gene>
<organism evidence="1 2">
    <name type="scientific">Araneus ventricosus</name>
    <name type="common">Orbweaver spider</name>
    <name type="synonym">Epeira ventricosa</name>
    <dbReference type="NCBI Taxonomy" id="182803"/>
    <lineage>
        <taxon>Eukaryota</taxon>
        <taxon>Metazoa</taxon>
        <taxon>Ecdysozoa</taxon>
        <taxon>Arthropoda</taxon>
        <taxon>Chelicerata</taxon>
        <taxon>Arachnida</taxon>
        <taxon>Araneae</taxon>
        <taxon>Araneomorphae</taxon>
        <taxon>Entelegynae</taxon>
        <taxon>Araneoidea</taxon>
        <taxon>Araneidae</taxon>
        <taxon>Araneus</taxon>
    </lineage>
</organism>
<evidence type="ECO:0000313" key="2">
    <source>
        <dbReference type="Proteomes" id="UP000499080"/>
    </source>
</evidence>
<name>A0A4Y2AKJ0_ARAVE</name>
<reference evidence="1 2" key="1">
    <citation type="journal article" date="2019" name="Sci. Rep.">
        <title>Orb-weaving spider Araneus ventricosus genome elucidates the spidroin gene catalogue.</title>
        <authorList>
            <person name="Kono N."/>
            <person name="Nakamura H."/>
            <person name="Ohtoshi R."/>
            <person name="Moran D.A.P."/>
            <person name="Shinohara A."/>
            <person name="Yoshida Y."/>
            <person name="Fujiwara M."/>
            <person name="Mori M."/>
            <person name="Tomita M."/>
            <person name="Arakawa K."/>
        </authorList>
    </citation>
    <scope>NUCLEOTIDE SEQUENCE [LARGE SCALE GENOMIC DNA]</scope>
</reference>